<gene>
    <name evidence="1" type="ORF">NCTC13032_06681</name>
</gene>
<evidence type="ECO:0000313" key="1">
    <source>
        <dbReference type="EMBL" id="VTP80877.1"/>
    </source>
</evidence>
<sequence length="66" mass="7812">MWVINEINSVSWRSSSHAINRIHVRCMRSIPKRTSCPLKVQVCINYLTDYFVQVAALFQEMRARKE</sequence>
<dbReference type="EMBL" id="LR590464">
    <property type="protein sequence ID" value="VTP80877.1"/>
    <property type="molecule type" value="Genomic_DNA"/>
</dbReference>
<name>A0A4U9IRD2_9ENTR</name>
<protein>
    <submittedName>
        <fullName evidence="1">Transcriptional regulator</fullName>
    </submittedName>
</protein>
<proteinExistence type="predicted"/>
<evidence type="ECO:0000313" key="2">
    <source>
        <dbReference type="Proteomes" id="UP000310719"/>
    </source>
</evidence>
<accession>A0A4U9IRD2</accession>
<dbReference type="AlphaFoldDB" id="A0A4U9IRD2"/>
<reference evidence="1 2" key="1">
    <citation type="submission" date="2019-05" db="EMBL/GenBank/DDBJ databases">
        <authorList>
            <consortium name="Pathogen Informatics"/>
        </authorList>
    </citation>
    <scope>NUCLEOTIDE SEQUENCE [LARGE SCALE GENOMIC DNA]</scope>
    <source>
        <strain evidence="1 2">NCTC13032</strain>
    </source>
</reference>
<organism evidence="1 2">
    <name type="scientific">Leclercia adecarboxylata</name>
    <dbReference type="NCBI Taxonomy" id="83655"/>
    <lineage>
        <taxon>Bacteria</taxon>
        <taxon>Pseudomonadati</taxon>
        <taxon>Pseudomonadota</taxon>
        <taxon>Gammaproteobacteria</taxon>
        <taxon>Enterobacterales</taxon>
        <taxon>Enterobacteriaceae</taxon>
        <taxon>Leclercia</taxon>
    </lineage>
</organism>
<dbReference type="Proteomes" id="UP000310719">
    <property type="component" value="Chromosome"/>
</dbReference>